<sequence>MENNTIKIAVVGPESTGKSTIASALAQHFNTLWVPEYSRFYCENLNRAYTLQDELNMFYGQLALEKAVSSINKDPLLFCDTTILTVKIWSDELFGHTPPEVLNRIKTLHYDFYILLKNDLPWQDDPLRDFKGRGDYFMEVWRKELQALNAQFAEVGGTTSRLANAIAAAEQFLDKSSNTIII</sequence>
<dbReference type="PANTHER" id="PTHR37512:SF1">
    <property type="entry name" value="NADR_TTD14 AAA DOMAIN-CONTAINING PROTEIN"/>
    <property type="match status" value="1"/>
</dbReference>
<feature type="domain" description="NadR/Ttd14 AAA" evidence="1">
    <location>
        <begin position="7"/>
        <end position="157"/>
    </location>
</feature>
<dbReference type="PANTHER" id="PTHR37512">
    <property type="entry name" value="TRIFUNCTIONAL NAD BIOSYNTHESIS/REGULATOR PROTEIN NADR"/>
    <property type="match status" value="1"/>
</dbReference>
<dbReference type="OrthoDB" id="9151999at2"/>
<comment type="caution">
    <text evidence="2">The sequence shown here is derived from an EMBL/GenBank/DDBJ whole genome shotgun (WGS) entry which is preliminary data.</text>
</comment>
<proteinExistence type="predicted"/>
<protein>
    <submittedName>
        <fullName evidence="2">NadR</fullName>
    </submittedName>
</protein>
<evidence type="ECO:0000259" key="1">
    <source>
        <dbReference type="Pfam" id="PF13521"/>
    </source>
</evidence>
<dbReference type="AlphaFoldDB" id="A0A419SBA0"/>
<dbReference type="InterPro" id="IPR038727">
    <property type="entry name" value="NadR/Ttd14_AAA_dom"/>
</dbReference>
<dbReference type="RefSeq" id="WP_120179994.1">
    <property type="nucleotide sequence ID" value="NZ_MBTA01000001.1"/>
</dbReference>
<keyword evidence="3" id="KW-1185">Reference proteome</keyword>
<evidence type="ECO:0000313" key="3">
    <source>
        <dbReference type="Proteomes" id="UP000283433"/>
    </source>
</evidence>
<dbReference type="Proteomes" id="UP000283433">
    <property type="component" value="Unassembled WGS sequence"/>
</dbReference>
<dbReference type="SUPFAM" id="SSF52540">
    <property type="entry name" value="P-loop containing nucleoside triphosphate hydrolases"/>
    <property type="match status" value="1"/>
</dbReference>
<dbReference type="InterPro" id="IPR052735">
    <property type="entry name" value="NAD_biosynth-regulator"/>
</dbReference>
<dbReference type="EMBL" id="MBTA01000001">
    <property type="protein sequence ID" value="RKD20078.1"/>
    <property type="molecule type" value="Genomic_DNA"/>
</dbReference>
<evidence type="ECO:0000313" key="2">
    <source>
        <dbReference type="EMBL" id="RKD20078.1"/>
    </source>
</evidence>
<name>A0A419SBA0_9SPHI</name>
<reference evidence="2 3" key="1">
    <citation type="submission" date="2016-07" db="EMBL/GenBank/DDBJ databases">
        <title>Genome of Pelobium manganitolerans.</title>
        <authorList>
            <person name="Wu S."/>
            <person name="Wang G."/>
        </authorList>
    </citation>
    <scope>NUCLEOTIDE SEQUENCE [LARGE SCALE GENOMIC DNA]</scope>
    <source>
        <strain evidence="2 3">YS-25</strain>
    </source>
</reference>
<dbReference type="InterPro" id="IPR027417">
    <property type="entry name" value="P-loop_NTPase"/>
</dbReference>
<dbReference type="Pfam" id="PF13521">
    <property type="entry name" value="AAA_28"/>
    <property type="match status" value="1"/>
</dbReference>
<accession>A0A419SBA0</accession>
<dbReference type="Gene3D" id="3.40.50.300">
    <property type="entry name" value="P-loop containing nucleotide triphosphate hydrolases"/>
    <property type="match status" value="1"/>
</dbReference>
<gene>
    <name evidence="2" type="ORF">BCY91_00160</name>
</gene>
<organism evidence="2 3">
    <name type="scientific">Pelobium manganitolerans</name>
    <dbReference type="NCBI Taxonomy" id="1842495"/>
    <lineage>
        <taxon>Bacteria</taxon>
        <taxon>Pseudomonadati</taxon>
        <taxon>Bacteroidota</taxon>
        <taxon>Sphingobacteriia</taxon>
        <taxon>Sphingobacteriales</taxon>
        <taxon>Sphingobacteriaceae</taxon>
        <taxon>Pelobium</taxon>
    </lineage>
</organism>